<keyword evidence="9" id="KW-1185">Reference proteome</keyword>
<dbReference type="PROSITE" id="PS50110">
    <property type="entry name" value="RESPONSE_REGULATORY"/>
    <property type="match status" value="1"/>
</dbReference>
<dbReference type="InterPro" id="IPR000792">
    <property type="entry name" value="Tscrpt_reg_LuxR_C"/>
</dbReference>
<dbReference type="OrthoDB" id="7569831at2"/>
<evidence type="ECO:0000256" key="4">
    <source>
        <dbReference type="ARBA" id="ARBA00023163"/>
    </source>
</evidence>
<dbReference type="PANTHER" id="PTHR43214:SF41">
    <property type="entry name" value="NITRATE_NITRITE RESPONSE REGULATOR PROTEIN NARP"/>
    <property type="match status" value="1"/>
</dbReference>
<keyword evidence="3" id="KW-0238">DNA-binding</keyword>
<accession>A0A6I6SJZ1</accession>
<evidence type="ECO:0000259" key="7">
    <source>
        <dbReference type="PROSITE" id="PS50110"/>
    </source>
</evidence>
<protein>
    <submittedName>
        <fullName evidence="8">Response regulator transcription factor</fullName>
    </submittedName>
</protein>
<feature type="modified residue" description="4-aspartylphosphate" evidence="5">
    <location>
        <position position="55"/>
    </location>
</feature>
<evidence type="ECO:0000256" key="1">
    <source>
        <dbReference type="ARBA" id="ARBA00022553"/>
    </source>
</evidence>
<dbReference type="InterPro" id="IPR011006">
    <property type="entry name" value="CheY-like_superfamily"/>
</dbReference>
<proteinExistence type="predicted"/>
<dbReference type="RefSeq" id="WP_159551480.1">
    <property type="nucleotide sequence ID" value="NZ_CP035042.1"/>
</dbReference>
<dbReference type="InterPro" id="IPR001789">
    <property type="entry name" value="Sig_transdc_resp-reg_receiver"/>
</dbReference>
<dbReference type="KEGG" id="htx:EKK97_09765"/>
<keyword evidence="1 5" id="KW-0597">Phosphoprotein</keyword>
<dbReference type="InterPro" id="IPR039420">
    <property type="entry name" value="WalR-like"/>
</dbReference>
<dbReference type="Gene3D" id="3.40.50.2300">
    <property type="match status" value="1"/>
</dbReference>
<evidence type="ECO:0000256" key="2">
    <source>
        <dbReference type="ARBA" id="ARBA00023015"/>
    </source>
</evidence>
<dbReference type="SMART" id="SM00448">
    <property type="entry name" value="REC"/>
    <property type="match status" value="1"/>
</dbReference>
<evidence type="ECO:0000259" key="6">
    <source>
        <dbReference type="PROSITE" id="PS50043"/>
    </source>
</evidence>
<evidence type="ECO:0000313" key="8">
    <source>
        <dbReference type="EMBL" id="QHC49832.1"/>
    </source>
</evidence>
<feature type="domain" description="Response regulatory" evidence="7">
    <location>
        <begin position="4"/>
        <end position="120"/>
    </location>
</feature>
<dbReference type="GO" id="GO:0003677">
    <property type="term" value="F:DNA binding"/>
    <property type="evidence" value="ECO:0007669"/>
    <property type="project" value="UniProtKB-KW"/>
</dbReference>
<dbReference type="PROSITE" id="PS00622">
    <property type="entry name" value="HTH_LUXR_1"/>
    <property type="match status" value="1"/>
</dbReference>
<dbReference type="GO" id="GO:0006355">
    <property type="term" value="P:regulation of DNA-templated transcription"/>
    <property type="evidence" value="ECO:0007669"/>
    <property type="project" value="InterPro"/>
</dbReference>
<dbReference type="SUPFAM" id="SSF52172">
    <property type="entry name" value="CheY-like"/>
    <property type="match status" value="1"/>
</dbReference>
<reference evidence="8 9" key="1">
    <citation type="submission" date="2019-01" db="EMBL/GenBank/DDBJ databases">
        <title>Complete genome of a denitifying bacterium Halomons sp. BC-M4-5.</title>
        <authorList>
            <person name="Wang L."/>
            <person name="Shao Z."/>
        </authorList>
    </citation>
    <scope>NUCLEOTIDE SEQUENCE [LARGE SCALE GENOMIC DNA]</scope>
    <source>
        <strain evidence="8 9">BC-M4-5</strain>
    </source>
</reference>
<dbReference type="Proteomes" id="UP000464013">
    <property type="component" value="Chromosome"/>
</dbReference>
<dbReference type="InterPro" id="IPR058245">
    <property type="entry name" value="NreC/VraR/RcsB-like_REC"/>
</dbReference>
<dbReference type="CDD" id="cd17535">
    <property type="entry name" value="REC_NarL-like"/>
    <property type="match status" value="1"/>
</dbReference>
<dbReference type="Pfam" id="PF00196">
    <property type="entry name" value="GerE"/>
    <property type="match status" value="1"/>
</dbReference>
<dbReference type="AlphaFoldDB" id="A0A6I6SJZ1"/>
<dbReference type="InterPro" id="IPR016032">
    <property type="entry name" value="Sig_transdc_resp-reg_C-effctor"/>
</dbReference>
<gene>
    <name evidence="8" type="ORF">EKK97_09765</name>
</gene>
<dbReference type="Pfam" id="PF00072">
    <property type="entry name" value="Response_reg"/>
    <property type="match status" value="1"/>
</dbReference>
<feature type="domain" description="HTH luxR-type" evidence="6">
    <location>
        <begin position="143"/>
        <end position="208"/>
    </location>
</feature>
<dbReference type="PANTHER" id="PTHR43214">
    <property type="entry name" value="TWO-COMPONENT RESPONSE REGULATOR"/>
    <property type="match status" value="1"/>
</dbReference>
<dbReference type="CDD" id="cd06170">
    <property type="entry name" value="LuxR_C_like"/>
    <property type="match status" value="1"/>
</dbReference>
<dbReference type="EMBL" id="CP035042">
    <property type="protein sequence ID" value="QHC49832.1"/>
    <property type="molecule type" value="Genomic_DNA"/>
</dbReference>
<dbReference type="PRINTS" id="PR00038">
    <property type="entry name" value="HTHLUXR"/>
</dbReference>
<dbReference type="SMART" id="SM00421">
    <property type="entry name" value="HTH_LUXR"/>
    <property type="match status" value="1"/>
</dbReference>
<evidence type="ECO:0000313" key="9">
    <source>
        <dbReference type="Proteomes" id="UP000464013"/>
    </source>
</evidence>
<name>A0A6I6SJZ1_9GAMM</name>
<evidence type="ECO:0000256" key="3">
    <source>
        <dbReference type="ARBA" id="ARBA00023125"/>
    </source>
</evidence>
<sequence length="211" mass="23720">MKIRVLITDDHAIVREGIKQLLSLYDDVELSDEAADGDHLLNLLETQCPDVLILDILMPGLSGIPLIETLLDRHPALPILILSMHNETQVARRIIRAGARGYLSKDCDADTLITAIRRLARGGRYIQSDVAEKLAFDYDEAIDAPRHETLSKREFLVLCLLARGMSVNEIADELSISNKTVSTHKFRLMHKMSFSSHTEIVRYALAHNLIK</sequence>
<organism evidence="8 9">
    <name type="scientific">Billgrantia tianxiuensis</name>
    <dbReference type="NCBI Taxonomy" id="2497861"/>
    <lineage>
        <taxon>Bacteria</taxon>
        <taxon>Pseudomonadati</taxon>
        <taxon>Pseudomonadota</taxon>
        <taxon>Gammaproteobacteria</taxon>
        <taxon>Oceanospirillales</taxon>
        <taxon>Halomonadaceae</taxon>
        <taxon>Billgrantia</taxon>
    </lineage>
</organism>
<dbReference type="PROSITE" id="PS50043">
    <property type="entry name" value="HTH_LUXR_2"/>
    <property type="match status" value="1"/>
</dbReference>
<keyword evidence="4" id="KW-0804">Transcription</keyword>
<evidence type="ECO:0000256" key="5">
    <source>
        <dbReference type="PROSITE-ProRule" id="PRU00169"/>
    </source>
</evidence>
<dbReference type="SUPFAM" id="SSF46894">
    <property type="entry name" value="C-terminal effector domain of the bipartite response regulators"/>
    <property type="match status" value="1"/>
</dbReference>
<keyword evidence="2" id="KW-0805">Transcription regulation</keyword>
<dbReference type="GO" id="GO:0000160">
    <property type="term" value="P:phosphorelay signal transduction system"/>
    <property type="evidence" value="ECO:0007669"/>
    <property type="project" value="InterPro"/>
</dbReference>